<keyword evidence="2" id="KW-1003">Cell membrane</keyword>
<evidence type="ECO:0000256" key="4">
    <source>
        <dbReference type="ARBA" id="ARBA00022692"/>
    </source>
</evidence>
<dbReference type="EMBL" id="JAGGLL010000009">
    <property type="protein sequence ID" value="MBP2021646.1"/>
    <property type="molecule type" value="Genomic_DNA"/>
</dbReference>
<feature type="domain" description="Methyl-accepting transducer" evidence="11">
    <location>
        <begin position="280"/>
        <end position="544"/>
    </location>
</feature>
<organism evidence="13 14">
    <name type="scientific">Clostridium punense</name>
    <dbReference type="NCBI Taxonomy" id="1054297"/>
    <lineage>
        <taxon>Bacteria</taxon>
        <taxon>Bacillati</taxon>
        <taxon>Bacillota</taxon>
        <taxon>Clostridia</taxon>
        <taxon>Eubacteriales</taxon>
        <taxon>Clostridiaceae</taxon>
        <taxon>Clostridium</taxon>
    </lineage>
</organism>
<evidence type="ECO:0000256" key="7">
    <source>
        <dbReference type="ARBA" id="ARBA00023224"/>
    </source>
</evidence>
<evidence type="ECO:0000313" key="13">
    <source>
        <dbReference type="EMBL" id="MBP2021646.1"/>
    </source>
</evidence>
<keyword evidence="4 10" id="KW-0812">Transmembrane</keyword>
<dbReference type="SUPFAM" id="SSF103190">
    <property type="entry name" value="Sensory domain-like"/>
    <property type="match status" value="1"/>
</dbReference>
<evidence type="ECO:0000313" key="14">
    <source>
        <dbReference type="Proteomes" id="UP001519308"/>
    </source>
</evidence>
<dbReference type="SUPFAM" id="SSF58104">
    <property type="entry name" value="Methyl-accepting chemotaxis protein (MCP) signaling domain"/>
    <property type="match status" value="1"/>
</dbReference>
<proteinExistence type="inferred from homology"/>
<comment type="caution">
    <text evidence="13">The sequence shown here is derived from an EMBL/GenBank/DDBJ whole genome shotgun (WGS) entry which is preliminary data.</text>
</comment>
<evidence type="ECO:0000256" key="10">
    <source>
        <dbReference type="SAM" id="Phobius"/>
    </source>
</evidence>
<evidence type="ECO:0000256" key="1">
    <source>
        <dbReference type="ARBA" id="ARBA00004651"/>
    </source>
</evidence>
<feature type="domain" description="HAMP" evidence="12">
    <location>
        <begin position="209"/>
        <end position="261"/>
    </location>
</feature>
<dbReference type="Proteomes" id="UP001519308">
    <property type="component" value="Unassembled WGS sequence"/>
</dbReference>
<sequence>MTNKKLKLNLRNKILLINISLLLFLSIAMLILVFYETTKTVDESVYSQLNSNINLGYSMLDKKYPGQWSIEGDKLFKGSILISGDTEFVDEFKSATNSPATIFMKDTRVATNVLKEGKRAVGTKVSSEVADVVINQGKDFIGEAIVVDTKYLAKYVPIKDKEGKVIGIWFTGVEKDSVNLKIKNLMYKNIGLTFITLIIAFLIIIIFANVINKNIKNILEVLRSLASGDLSKKCSITSNDEIGEIASDINIMTASMRELILEIKNKSEQLHNNSMTLASVSKEMSASSESVANAVQDVAQGTGMQALDLSDISGLFNNFGQALDQIVHSIKAIENNSTNINIRATESNTNMESLINSVNEMKSSFDSFKLKILNLGKDIKQINEISNVINGVANQTNLLALNAAIEAARAGESGKGFSVVADEIGKLAGQSRVSSESISVMVENISKETALIVDNTEIIGSKFNNQLEDINRVVNSFKIINTSIDEISQEIRGISSTSNNVSNEKEVIFEKVETSSSIAQEVSASSEEIAATAEEMSASSEEVAATADELSSMTSEMLDHANKFKL</sequence>
<dbReference type="Pfam" id="PF00672">
    <property type="entry name" value="HAMP"/>
    <property type="match status" value="1"/>
</dbReference>
<dbReference type="InterPro" id="IPR033463">
    <property type="entry name" value="sCache_3"/>
</dbReference>
<comment type="subcellular location">
    <subcellularLocation>
        <location evidence="1">Cell membrane</location>
        <topology evidence="1">Multi-pass membrane protein</topology>
    </subcellularLocation>
</comment>
<dbReference type="PROSITE" id="PS50111">
    <property type="entry name" value="CHEMOTAXIS_TRANSDUC_2"/>
    <property type="match status" value="1"/>
</dbReference>
<keyword evidence="14" id="KW-1185">Reference proteome</keyword>
<evidence type="ECO:0000259" key="12">
    <source>
        <dbReference type="PROSITE" id="PS50885"/>
    </source>
</evidence>
<dbReference type="Pfam" id="PF00015">
    <property type="entry name" value="MCPsignal"/>
    <property type="match status" value="1"/>
</dbReference>
<feature type="transmembrane region" description="Helical" evidence="10">
    <location>
        <begin position="190"/>
        <end position="211"/>
    </location>
</feature>
<dbReference type="PANTHER" id="PTHR32089:SF114">
    <property type="entry name" value="METHYL-ACCEPTING CHEMOTAXIS PROTEIN MCPB"/>
    <property type="match status" value="1"/>
</dbReference>
<protein>
    <submittedName>
        <fullName evidence="13">Methyl-accepting chemotaxis protein</fullName>
    </submittedName>
</protein>
<dbReference type="Pfam" id="PF17202">
    <property type="entry name" value="sCache_3_3"/>
    <property type="match status" value="1"/>
</dbReference>
<reference evidence="13 14" key="1">
    <citation type="submission" date="2021-03" db="EMBL/GenBank/DDBJ databases">
        <title>Genomic Encyclopedia of Type Strains, Phase IV (KMG-IV): sequencing the most valuable type-strain genomes for metagenomic binning, comparative biology and taxonomic classification.</title>
        <authorList>
            <person name="Goeker M."/>
        </authorList>
    </citation>
    <scope>NUCLEOTIDE SEQUENCE [LARGE SCALE GENOMIC DNA]</scope>
    <source>
        <strain evidence="13 14">DSM 28650</strain>
    </source>
</reference>
<dbReference type="SMART" id="SM00283">
    <property type="entry name" value="MA"/>
    <property type="match status" value="1"/>
</dbReference>
<keyword evidence="3" id="KW-0145">Chemotaxis</keyword>
<dbReference type="InterPro" id="IPR004089">
    <property type="entry name" value="MCPsignal_dom"/>
</dbReference>
<dbReference type="CDD" id="cd06225">
    <property type="entry name" value="HAMP"/>
    <property type="match status" value="1"/>
</dbReference>
<evidence type="ECO:0000256" key="8">
    <source>
        <dbReference type="ARBA" id="ARBA00029447"/>
    </source>
</evidence>
<evidence type="ECO:0000256" key="2">
    <source>
        <dbReference type="ARBA" id="ARBA00022475"/>
    </source>
</evidence>
<feature type="transmembrane region" description="Helical" evidence="10">
    <location>
        <begin position="14"/>
        <end position="35"/>
    </location>
</feature>
<comment type="similarity">
    <text evidence="8">Belongs to the methyl-accepting chemotaxis (MCP) protein family.</text>
</comment>
<name>A0ABS4K3F4_9CLOT</name>
<evidence type="ECO:0000256" key="9">
    <source>
        <dbReference type="PROSITE-ProRule" id="PRU00284"/>
    </source>
</evidence>
<dbReference type="RefSeq" id="WP_021281261.1">
    <property type="nucleotide sequence ID" value="NZ_JAGGLL010000009.1"/>
</dbReference>
<dbReference type="PANTHER" id="PTHR32089">
    <property type="entry name" value="METHYL-ACCEPTING CHEMOTAXIS PROTEIN MCPB"/>
    <property type="match status" value="1"/>
</dbReference>
<keyword evidence="6 10" id="KW-0472">Membrane</keyword>
<dbReference type="PROSITE" id="PS50885">
    <property type="entry name" value="HAMP"/>
    <property type="match status" value="1"/>
</dbReference>
<dbReference type="InterPro" id="IPR003660">
    <property type="entry name" value="HAMP_dom"/>
</dbReference>
<dbReference type="Gene3D" id="1.10.287.950">
    <property type="entry name" value="Methyl-accepting chemotaxis protein"/>
    <property type="match status" value="1"/>
</dbReference>
<keyword evidence="7 9" id="KW-0807">Transducer</keyword>
<evidence type="ECO:0000256" key="5">
    <source>
        <dbReference type="ARBA" id="ARBA00022989"/>
    </source>
</evidence>
<evidence type="ECO:0000256" key="6">
    <source>
        <dbReference type="ARBA" id="ARBA00023136"/>
    </source>
</evidence>
<dbReference type="InterPro" id="IPR029151">
    <property type="entry name" value="Sensor-like_sf"/>
</dbReference>
<dbReference type="Gene3D" id="6.10.340.10">
    <property type="match status" value="1"/>
</dbReference>
<evidence type="ECO:0000256" key="3">
    <source>
        <dbReference type="ARBA" id="ARBA00022500"/>
    </source>
</evidence>
<gene>
    <name evidence="13" type="ORF">J2Z44_001442</name>
</gene>
<dbReference type="SMART" id="SM00304">
    <property type="entry name" value="HAMP"/>
    <property type="match status" value="1"/>
</dbReference>
<evidence type="ECO:0000259" key="11">
    <source>
        <dbReference type="PROSITE" id="PS50111"/>
    </source>
</evidence>
<keyword evidence="5 10" id="KW-1133">Transmembrane helix</keyword>
<accession>A0ABS4K3F4</accession>